<dbReference type="InterPro" id="IPR022606">
    <property type="entry name" value="DUF2914"/>
</dbReference>
<evidence type="ECO:0000313" key="5">
    <source>
        <dbReference type="Proteomes" id="UP000198519"/>
    </source>
</evidence>
<feature type="region of interest" description="Disordered" evidence="1">
    <location>
        <begin position="1"/>
        <end position="21"/>
    </location>
</feature>
<keyword evidence="2" id="KW-0472">Membrane</keyword>
<evidence type="ECO:0000259" key="3">
    <source>
        <dbReference type="Pfam" id="PF11141"/>
    </source>
</evidence>
<sequence length="279" mass="29764">MTEQSTPPSQHPGAPGKTGDVVPPVNEYVEYHWGRIFFAAALVVALGAGAVYGIQALMGGAEDITLAPVDSAAEAQPLLEVEIAEAEAEELPVVTVPTGSRAELLPPSDSPTQADAGDVEPVSSVAGGESESPMATDGEAVAEPPLVEPEPAMMSASAQVELLAPGLVRAQLTWELEDKEPVDVLPHQLVMNEEGPLRVFLFTETEGLKNQVHFHEWYLNDERVARVRILPYSDHMRASSSKFIGRGMTGDWRVDVVLASGERLATGTFVVLPPALLED</sequence>
<feature type="domain" description="DUF2914" evidence="3">
    <location>
        <begin position="214"/>
        <end position="271"/>
    </location>
</feature>
<evidence type="ECO:0000313" key="4">
    <source>
        <dbReference type="EMBL" id="SFM33284.1"/>
    </source>
</evidence>
<reference evidence="5" key="1">
    <citation type="submission" date="2016-10" db="EMBL/GenBank/DDBJ databases">
        <authorList>
            <person name="Varghese N."/>
            <person name="Submissions S."/>
        </authorList>
    </citation>
    <scope>NUCLEOTIDE SEQUENCE [LARGE SCALE GENOMIC DNA]</scope>
    <source>
        <strain evidence="5">CGMCC 1.7061</strain>
    </source>
</reference>
<evidence type="ECO:0000256" key="2">
    <source>
        <dbReference type="SAM" id="Phobius"/>
    </source>
</evidence>
<organism evidence="4 5">
    <name type="scientific">Marinobacter zhejiangensis</name>
    <dbReference type="NCBI Taxonomy" id="488535"/>
    <lineage>
        <taxon>Bacteria</taxon>
        <taxon>Pseudomonadati</taxon>
        <taxon>Pseudomonadota</taxon>
        <taxon>Gammaproteobacteria</taxon>
        <taxon>Pseudomonadales</taxon>
        <taxon>Marinobacteraceae</taxon>
        <taxon>Marinobacter</taxon>
    </lineage>
</organism>
<protein>
    <recommendedName>
        <fullName evidence="3">DUF2914 domain-containing protein</fullName>
    </recommendedName>
</protein>
<gene>
    <name evidence="4" type="ORF">SAMN04487963_2099</name>
</gene>
<dbReference type="Proteomes" id="UP000198519">
    <property type="component" value="Unassembled WGS sequence"/>
</dbReference>
<dbReference type="OrthoDB" id="9796654at2"/>
<dbReference type="Pfam" id="PF11141">
    <property type="entry name" value="DUF2914"/>
    <property type="match status" value="1"/>
</dbReference>
<proteinExistence type="predicted"/>
<dbReference type="EMBL" id="FOUE01000003">
    <property type="protein sequence ID" value="SFM33284.1"/>
    <property type="molecule type" value="Genomic_DNA"/>
</dbReference>
<name>A0A1I4PZW5_9GAMM</name>
<accession>A0A1I4PZW5</accession>
<keyword evidence="2" id="KW-1133">Transmembrane helix</keyword>
<dbReference type="AlphaFoldDB" id="A0A1I4PZW5"/>
<keyword evidence="2" id="KW-0812">Transmembrane</keyword>
<evidence type="ECO:0000256" key="1">
    <source>
        <dbReference type="SAM" id="MobiDB-lite"/>
    </source>
</evidence>
<keyword evidence="5" id="KW-1185">Reference proteome</keyword>
<dbReference type="RefSeq" id="WP_092022276.1">
    <property type="nucleotide sequence ID" value="NZ_FOUE01000003.1"/>
</dbReference>
<feature type="transmembrane region" description="Helical" evidence="2">
    <location>
        <begin position="33"/>
        <end position="54"/>
    </location>
</feature>
<dbReference type="STRING" id="488535.SAMN04487963_2099"/>
<feature type="region of interest" description="Disordered" evidence="1">
    <location>
        <begin position="99"/>
        <end position="138"/>
    </location>
</feature>